<gene>
    <name evidence="4" type="ORF">LPMP_332210</name>
</gene>
<dbReference type="SUPFAM" id="SSF53254">
    <property type="entry name" value="Phosphoglycerate mutase-like"/>
    <property type="match status" value="1"/>
</dbReference>
<dbReference type="CDD" id="cd07067">
    <property type="entry name" value="HP_PGM_like"/>
    <property type="match status" value="1"/>
</dbReference>
<reference evidence="4 5" key="1">
    <citation type="journal article" date="2015" name="Sci. Rep.">
        <title>The genome of Leishmania panamensis: insights into genomics of the L. (Viannia) subgenus.</title>
        <authorList>
            <person name="Llanes A."/>
            <person name="Restrepo C.M."/>
            <person name="Vecchio G.D."/>
            <person name="Anguizola F.J."/>
            <person name="Lleonart R."/>
        </authorList>
    </citation>
    <scope>NUCLEOTIDE SEQUENCE [LARGE SCALE GENOMIC DNA]</scope>
    <source>
        <strain evidence="4 5">MHOM/PA/94/PSC-1</strain>
    </source>
</reference>
<dbReference type="GeneID" id="22578374"/>
<dbReference type="VEuPathDB" id="TriTrypDB:LPMP_332210"/>
<accession>A0A088SI60</accession>
<feature type="active site" description="Proton donor/acceptor" evidence="1">
    <location>
        <position position="122"/>
    </location>
</feature>
<dbReference type="AlphaFoldDB" id="A0A088SI60"/>
<evidence type="ECO:0000313" key="4">
    <source>
        <dbReference type="EMBL" id="AIO01512.1"/>
    </source>
</evidence>
<feature type="region of interest" description="Disordered" evidence="3">
    <location>
        <begin position="226"/>
        <end position="253"/>
    </location>
</feature>
<feature type="compositionally biased region" description="Low complexity" evidence="3">
    <location>
        <begin position="431"/>
        <end position="443"/>
    </location>
</feature>
<dbReference type="GO" id="GO:0003824">
    <property type="term" value="F:catalytic activity"/>
    <property type="evidence" value="ECO:0007669"/>
    <property type="project" value="InterPro"/>
</dbReference>
<dbReference type="eggNOG" id="ENOG502QTHF">
    <property type="taxonomic scope" value="Eukaryota"/>
</dbReference>
<dbReference type="KEGG" id="lpan:LPMP_332210"/>
<dbReference type="VEuPathDB" id="TriTrypDB:LPAL13_330029600"/>
<dbReference type="Pfam" id="PF00300">
    <property type="entry name" value="His_Phos_1"/>
    <property type="match status" value="2"/>
</dbReference>
<organism evidence="4 5">
    <name type="scientific">Leishmania panamensis</name>
    <dbReference type="NCBI Taxonomy" id="5679"/>
    <lineage>
        <taxon>Eukaryota</taxon>
        <taxon>Discoba</taxon>
        <taxon>Euglenozoa</taxon>
        <taxon>Kinetoplastea</taxon>
        <taxon>Metakinetoplastina</taxon>
        <taxon>Trypanosomatida</taxon>
        <taxon>Trypanosomatidae</taxon>
        <taxon>Leishmaniinae</taxon>
        <taxon>Leishmania</taxon>
        <taxon>Leishmania guyanensis species complex</taxon>
    </lineage>
</organism>
<feature type="binding site" evidence="2">
    <location>
        <begin position="38"/>
        <end position="45"/>
    </location>
    <ligand>
        <name>substrate</name>
    </ligand>
</feature>
<dbReference type="SMART" id="SM00855">
    <property type="entry name" value="PGAM"/>
    <property type="match status" value="1"/>
</dbReference>
<dbReference type="InterPro" id="IPR052765">
    <property type="entry name" value="PGM-Related"/>
</dbReference>
<feature type="active site" description="Tele-phosphohistidine intermediate" evidence="1">
    <location>
        <position position="39"/>
    </location>
</feature>
<proteinExistence type="predicted"/>
<sequence length="501" mass="55731">MWWTAARRRLSYPNQIFTSKDSRRIQHSWLPRRLLLVRHGESVANVNQEVYSNTPDWKIPLTARGREQAYDCGKRLRNIIQGEKLYIYYSPYARTRQTLCEIRRSFDESQIQGEREDERLREQEMGNYQPLNEMNATWAARHAFGRLYYRFPFGESGADVGDRVSGFFDSLLRESIGLTVPNMNECTEQCTRGDQGYQELGQCSADNDGLAGSACDFHAPLSQGGPVASSMGSGTASPSWKPPSQEAPTSSTGLRRTIWRTAPHHSLPLDDLCEPEAHGVLPPSDHRASVGDDQNVLIIAHGLLIRLFIARWFRVPMEVFETMCNPPNCAIIVLERDDRLGRLVMTDMSKCLFGSDPLLQMMRFDGCEDTHWYREKFLGIVDPTKAMEEAVAEDDDENHYSMSNAHNSGVGAPAPPPRQRKASTSMATGFSPSTSASPSCTSTSITESADALASTAGHAVLSASDCATQPMSSSPCMNCTPNCDWKFCRDTDDAPKMGSAE</sequence>
<feature type="binding site" evidence="2">
    <location>
        <position position="94"/>
    </location>
    <ligand>
        <name>substrate</name>
    </ligand>
</feature>
<dbReference type="InterPro" id="IPR001345">
    <property type="entry name" value="PG/BPGM_mutase_AS"/>
</dbReference>
<dbReference type="OrthoDB" id="10261749at2759"/>
<evidence type="ECO:0000256" key="1">
    <source>
        <dbReference type="PIRSR" id="PIRSR613078-1"/>
    </source>
</evidence>
<name>A0A088SI60_LEIPA</name>
<protein>
    <submittedName>
        <fullName evidence="4">Glycerolphosphate mutase, putative</fullName>
    </submittedName>
</protein>
<evidence type="ECO:0000256" key="3">
    <source>
        <dbReference type="SAM" id="MobiDB-lite"/>
    </source>
</evidence>
<evidence type="ECO:0000256" key="2">
    <source>
        <dbReference type="PIRSR" id="PIRSR613078-2"/>
    </source>
</evidence>
<feature type="region of interest" description="Disordered" evidence="3">
    <location>
        <begin position="393"/>
        <end position="443"/>
    </location>
</feature>
<keyword evidence="5" id="KW-1185">Reference proteome</keyword>
<dbReference type="PANTHER" id="PTHR46192">
    <property type="entry name" value="BROAD-RANGE ACID PHOSPHATASE DET1"/>
    <property type="match status" value="1"/>
</dbReference>
<dbReference type="Gene3D" id="3.40.50.1240">
    <property type="entry name" value="Phosphoglycerate mutase-like"/>
    <property type="match status" value="2"/>
</dbReference>
<evidence type="ECO:0000313" key="5">
    <source>
        <dbReference type="Proteomes" id="UP000063063"/>
    </source>
</evidence>
<dbReference type="RefSeq" id="XP_010702312.1">
    <property type="nucleotide sequence ID" value="XM_010704010.1"/>
</dbReference>
<dbReference type="PROSITE" id="PS00175">
    <property type="entry name" value="PG_MUTASE"/>
    <property type="match status" value="1"/>
</dbReference>
<dbReference type="InterPro" id="IPR013078">
    <property type="entry name" value="His_Pase_superF_clade-1"/>
</dbReference>
<dbReference type="Proteomes" id="UP000063063">
    <property type="component" value="Chromosome 33"/>
</dbReference>
<dbReference type="EMBL" id="CP009402">
    <property type="protein sequence ID" value="AIO01512.1"/>
    <property type="molecule type" value="Genomic_DNA"/>
</dbReference>
<dbReference type="InterPro" id="IPR029033">
    <property type="entry name" value="His_PPase_superfam"/>
</dbReference>